<feature type="compositionally biased region" description="Polar residues" evidence="1">
    <location>
        <begin position="290"/>
        <end position="306"/>
    </location>
</feature>
<dbReference type="EMBL" id="KN823024">
    <property type="protein sequence ID" value="KIO26439.1"/>
    <property type="molecule type" value="Genomic_DNA"/>
</dbReference>
<proteinExistence type="predicted"/>
<feature type="compositionally biased region" description="Polar residues" evidence="1">
    <location>
        <begin position="256"/>
        <end position="274"/>
    </location>
</feature>
<dbReference type="AlphaFoldDB" id="A0A0C3QJN9"/>
<feature type="region of interest" description="Disordered" evidence="1">
    <location>
        <begin position="256"/>
        <end position="306"/>
    </location>
</feature>
<reference evidence="2 3" key="1">
    <citation type="submission" date="2014-04" db="EMBL/GenBank/DDBJ databases">
        <authorList>
            <consortium name="DOE Joint Genome Institute"/>
            <person name="Kuo A."/>
            <person name="Girlanda M."/>
            <person name="Perotto S."/>
            <person name="Kohler A."/>
            <person name="Nagy L.G."/>
            <person name="Floudas D."/>
            <person name="Copeland A."/>
            <person name="Barry K.W."/>
            <person name="Cichocki N."/>
            <person name="Veneault-Fourrey C."/>
            <person name="LaButti K."/>
            <person name="Lindquist E.A."/>
            <person name="Lipzen A."/>
            <person name="Lundell T."/>
            <person name="Morin E."/>
            <person name="Murat C."/>
            <person name="Sun H."/>
            <person name="Tunlid A."/>
            <person name="Henrissat B."/>
            <person name="Grigoriev I.V."/>
            <person name="Hibbett D.S."/>
            <person name="Martin F."/>
            <person name="Nordberg H.P."/>
            <person name="Cantor M.N."/>
            <person name="Hua S.X."/>
        </authorList>
    </citation>
    <scope>NUCLEOTIDE SEQUENCE [LARGE SCALE GENOMIC DNA]</scope>
    <source>
        <strain evidence="2 3">MUT 4182</strain>
    </source>
</reference>
<gene>
    <name evidence="2" type="ORF">M407DRAFT_24286</name>
</gene>
<name>A0A0C3QJN9_9AGAM</name>
<dbReference type="HOGENOM" id="CLU_909713_0_0_1"/>
<evidence type="ECO:0000313" key="3">
    <source>
        <dbReference type="Proteomes" id="UP000054248"/>
    </source>
</evidence>
<reference evidence="3" key="2">
    <citation type="submission" date="2015-01" db="EMBL/GenBank/DDBJ databases">
        <title>Evolutionary Origins and Diversification of the Mycorrhizal Mutualists.</title>
        <authorList>
            <consortium name="DOE Joint Genome Institute"/>
            <consortium name="Mycorrhizal Genomics Consortium"/>
            <person name="Kohler A."/>
            <person name="Kuo A."/>
            <person name="Nagy L.G."/>
            <person name="Floudas D."/>
            <person name="Copeland A."/>
            <person name="Barry K.W."/>
            <person name="Cichocki N."/>
            <person name="Veneault-Fourrey C."/>
            <person name="LaButti K."/>
            <person name="Lindquist E.A."/>
            <person name="Lipzen A."/>
            <person name="Lundell T."/>
            <person name="Morin E."/>
            <person name="Murat C."/>
            <person name="Riley R."/>
            <person name="Ohm R."/>
            <person name="Sun H."/>
            <person name="Tunlid A."/>
            <person name="Henrissat B."/>
            <person name="Grigoriev I.V."/>
            <person name="Hibbett D.S."/>
            <person name="Martin F."/>
        </authorList>
    </citation>
    <scope>NUCLEOTIDE SEQUENCE [LARGE SCALE GENOMIC DNA]</scope>
    <source>
        <strain evidence="3">MUT 4182</strain>
    </source>
</reference>
<organism evidence="2 3">
    <name type="scientific">Tulasnella calospora MUT 4182</name>
    <dbReference type="NCBI Taxonomy" id="1051891"/>
    <lineage>
        <taxon>Eukaryota</taxon>
        <taxon>Fungi</taxon>
        <taxon>Dikarya</taxon>
        <taxon>Basidiomycota</taxon>
        <taxon>Agaricomycotina</taxon>
        <taxon>Agaricomycetes</taxon>
        <taxon>Cantharellales</taxon>
        <taxon>Tulasnellaceae</taxon>
        <taxon>Tulasnella</taxon>
    </lineage>
</organism>
<evidence type="ECO:0000313" key="2">
    <source>
        <dbReference type="EMBL" id="KIO26439.1"/>
    </source>
</evidence>
<protein>
    <submittedName>
        <fullName evidence="2">Uncharacterized protein</fullName>
    </submittedName>
</protein>
<keyword evidence="3" id="KW-1185">Reference proteome</keyword>
<dbReference type="Proteomes" id="UP000054248">
    <property type="component" value="Unassembled WGS sequence"/>
</dbReference>
<accession>A0A0C3QJN9</accession>
<sequence length="306" mass="34116">MSLICDSSDNFLLHQWNVPGAQLEDDLKEKADVTALWQSVPPTTDVEALAKWFFVKIIDSPADITRRFKVYHSREDSAAEDDDYEVELRLQGMLASFNFARGGDWSGRNEDRCKARQFVELQDVGSTNAWKIQSQTIADLRYYILRNVPGPHTATISRDLRQPDRIFVNRRAFVKESFRHLEKRSSSQKPTTRWVFDGGPAFFKRTAEGGVSEATHEQFQIGDFVDVVATLEIVTLPTKAQVHLTLRSVTLLKTNSEGSESNDSAGESVVTGSAGTALRHGRARLPNPASAATAQQTADVSMEPQT</sequence>
<evidence type="ECO:0000256" key="1">
    <source>
        <dbReference type="SAM" id="MobiDB-lite"/>
    </source>
</evidence>
<dbReference type="OrthoDB" id="3270129at2759"/>